<evidence type="ECO:0000256" key="5">
    <source>
        <dbReference type="ARBA" id="ARBA00022692"/>
    </source>
</evidence>
<evidence type="ECO:0000313" key="23">
    <source>
        <dbReference type="Proteomes" id="UP000002762"/>
    </source>
</evidence>
<dbReference type="AlphaFoldDB" id="J4W0A2"/>
<comment type="subcellular location">
    <subcellularLocation>
        <location evidence="1">Mitochondrion inner membrane</location>
        <topology evidence="1">Multi-pass membrane protein</topology>
        <orientation evidence="1">Matrix side</orientation>
    </subcellularLocation>
</comment>
<dbReference type="GO" id="GO:0005524">
    <property type="term" value="F:ATP binding"/>
    <property type="evidence" value="ECO:0007669"/>
    <property type="project" value="UniProtKB-KW"/>
</dbReference>
<dbReference type="InterPro" id="IPR027417">
    <property type="entry name" value="P-loop_NTPase"/>
</dbReference>
<dbReference type="OrthoDB" id="16906at2759"/>
<keyword evidence="5 18" id="KW-0812">Transmembrane</keyword>
<evidence type="ECO:0000256" key="12">
    <source>
        <dbReference type="ARBA" id="ARBA00022989"/>
    </source>
</evidence>
<keyword evidence="13 18" id="KW-0560">Oxidoreductase</keyword>
<feature type="transmembrane region" description="Helical" evidence="20">
    <location>
        <begin position="452"/>
        <end position="474"/>
    </location>
</feature>
<keyword evidence="10" id="KW-0809">Transit peptide</keyword>
<dbReference type="Proteomes" id="UP000002762">
    <property type="component" value="Unassembled WGS sequence"/>
</dbReference>
<protein>
    <recommendedName>
        <fullName evidence="18">Alternative oxidase</fullName>
        <ecNumber evidence="18">1.-.-.-</ecNumber>
    </recommendedName>
</protein>
<dbReference type="GO" id="GO:0009916">
    <property type="term" value="F:alternative oxidase activity"/>
    <property type="evidence" value="ECO:0007669"/>
    <property type="project" value="UniProtKB-UniRule"/>
</dbReference>
<keyword evidence="8" id="KW-0999">Mitochondrion inner membrane</keyword>
<organism evidence="22 23">
    <name type="scientific">Beauveria bassiana (strain ARSEF 2860)</name>
    <name type="common">White muscardine disease fungus</name>
    <name type="synonym">Tritirachium shiotae</name>
    <dbReference type="NCBI Taxonomy" id="655819"/>
    <lineage>
        <taxon>Eukaryota</taxon>
        <taxon>Fungi</taxon>
        <taxon>Dikarya</taxon>
        <taxon>Ascomycota</taxon>
        <taxon>Pezizomycotina</taxon>
        <taxon>Sordariomycetes</taxon>
        <taxon>Hypocreomycetidae</taxon>
        <taxon>Hypocreales</taxon>
        <taxon>Cordycipitaceae</taxon>
        <taxon>Beauveria</taxon>
    </lineage>
</organism>
<dbReference type="PANTHER" id="PTHR31803:SF3">
    <property type="entry name" value="ALTERNATIVE OXIDASE"/>
    <property type="match status" value="1"/>
</dbReference>
<keyword evidence="11 18" id="KW-0249">Electron transport</keyword>
<evidence type="ECO:0000256" key="10">
    <source>
        <dbReference type="ARBA" id="ARBA00022946"/>
    </source>
</evidence>
<dbReference type="GO" id="GO:0098803">
    <property type="term" value="C:respiratory chain complex"/>
    <property type="evidence" value="ECO:0007669"/>
    <property type="project" value="UniProtKB-UniRule"/>
</dbReference>
<evidence type="ECO:0000256" key="9">
    <source>
        <dbReference type="ARBA" id="ARBA00022840"/>
    </source>
</evidence>
<evidence type="ECO:0000256" key="3">
    <source>
        <dbReference type="ARBA" id="ARBA00022448"/>
    </source>
</evidence>
<dbReference type="GO" id="GO:0010230">
    <property type="term" value="P:alternative respiration"/>
    <property type="evidence" value="ECO:0007669"/>
    <property type="project" value="TreeGrafter"/>
</dbReference>
<accession>J4W0A2</accession>
<evidence type="ECO:0000256" key="15">
    <source>
        <dbReference type="ARBA" id="ARBA00023128"/>
    </source>
</evidence>
<dbReference type="HOGENOM" id="CLU_460014_0_0_1"/>
<evidence type="ECO:0000256" key="11">
    <source>
        <dbReference type="ARBA" id="ARBA00022982"/>
    </source>
</evidence>
<gene>
    <name evidence="22" type="ORF">BBA_06960</name>
</gene>
<dbReference type="EC" id="1.-.-.-" evidence="18"/>
<evidence type="ECO:0000256" key="4">
    <source>
        <dbReference type="ARBA" id="ARBA00022660"/>
    </source>
</evidence>
<comment type="cofactor">
    <cofactor evidence="18">
        <name>Fe cation</name>
        <dbReference type="ChEBI" id="CHEBI:24875"/>
    </cofactor>
    <text evidence="18">Binds 2 iron ions per subunit.</text>
</comment>
<dbReference type="InterPro" id="IPR038659">
    <property type="entry name" value="AOX_sf"/>
</dbReference>
<feature type="region of interest" description="Disordered" evidence="19">
    <location>
        <begin position="553"/>
        <end position="593"/>
    </location>
</feature>
<dbReference type="EMBL" id="JH725171">
    <property type="protein sequence ID" value="EJP63955.1"/>
    <property type="molecule type" value="Genomic_DNA"/>
</dbReference>
<keyword evidence="23" id="KW-1185">Reference proteome</keyword>
<feature type="compositionally biased region" description="Basic and acidic residues" evidence="19">
    <location>
        <begin position="560"/>
        <end position="577"/>
    </location>
</feature>
<evidence type="ECO:0000256" key="7">
    <source>
        <dbReference type="ARBA" id="ARBA00022741"/>
    </source>
</evidence>
<feature type="domain" description="ABC transporter" evidence="21">
    <location>
        <begin position="14"/>
        <end position="266"/>
    </location>
</feature>
<dbReference type="GO" id="GO:0005743">
    <property type="term" value="C:mitochondrial inner membrane"/>
    <property type="evidence" value="ECO:0007669"/>
    <property type="project" value="UniProtKB-SubCell"/>
</dbReference>
<name>J4W0A2_BEAB2</name>
<keyword evidence="4 18" id="KW-0679">Respiratory chain</keyword>
<dbReference type="GO" id="GO:0016887">
    <property type="term" value="F:ATP hydrolysis activity"/>
    <property type="evidence" value="ECO:0007669"/>
    <property type="project" value="InterPro"/>
</dbReference>
<dbReference type="GeneID" id="19889972"/>
<dbReference type="Gene3D" id="3.40.50.300">
    <property type="entry name" value="P-loop containing nucleotide triphosphate hydrolases"/>
    <property type="match status" value="1"/>
</dbReference>
<dbReference type="Gene3D" id="1.20.1260.140">
    <property type="entry name" value="Alternative oxidase"/>
    <property type="match status" value="1"/>
</dbReference>
<dbReference type="SUPFAM" id="SSF52540">
    <property type="entry name" value="P-loop containing nucleoside triphosphate hydrolases"/>
    <property type="match status" value="1"/>
</dbReference>
<comment type="similarity">
    <text evidence="2 18">Belongs to the alternative oxidase family.</text>
</comment>
<keyword evidence="6 18" id="KW-0479">Metal-binding</keyword>
<dbReference type="InParanoid" id="J4W0A2"/>
<sequence>MPDVEEDWPTTGKIDFNCVTPSYRAPSGEVRRALNNATVSIQHGQKVSLIGRTGSGKSSMMLTLLHLIEFSGSISVDNREIKTVPRHILRSRITTLTQEGVELTGTVRFNMFPFDSLIMPADDHIIAALEGVGLWTHIERHGGLDADIADARLSYGQKQLLFIARALLQREVMDTKIVLVDEATSSLDAEMDQQIQELMDESFADTKDITRSQAPKRRSRVITNNTQTLIPVVIHSMLSTTTCTRAPTASRQTAQLAKAAITSANASSSPQLAGLRLRLAATPYCCHGCRSFSTTPVSRLRDFFPAKDTHLIQTTPAAWPHPGYSYEEMTAVVPAHRKPRTFGDWLAWKTVRFARYWMDKATGMDRQQQVDKSHPTTAVEAEKPLTEAQWLIRFVFLESIAGVPGMVGGMLRHLGSLRRMKRDNGWIETLLEESYNERMHLLTFMKMCEPGWFMKLMIIGAQGVFFNGMFLMYLANPKIVHRFVGYLEEEAVHTYTRSIKEIEDGHLPRWADPKFRIPDIAIQYWRMPEGHQTMKDLLLYIRADEAGHRGVNHTFGNLNQKEDPNPFVSKFKDHKEAPNPSLKPAGFERDEVV</sequence>
<dbReference type="PROSITE" id="PS00211">
    <property type="entry name" value="ABC_TRANSPORTER_1"/>
    <property type="match status" value="1"/>
</dbReference>
<dbReference type="RefSeq" id="XP_008600279.1">
    <property type="nucleotide sequence ID" value="XM_008602057.1"/>
</dbReference>
<evidence type="ECO:0000256" key="20">
    <source>
        <dbReference type="SAM" id="Phobius"/>
    </source>
</evidence>
<keyword evidence="16 18" id="KW-0472">Membrane</keyword>
<dbReference type="PANTHER" id="PTHR31803">
    <property type="entry name" value="ALTERNATIVE OXIDASE"/>
    <property type="match status" value="1"/>
</dbReference>
<evidence type="ECO:0000256" key="17">
    <source>
        <dbReference type="ARBA" id="ARBA00025285"/>
    </source>
</evidence>
<dbReference type="InterPro" id="IPR017871">
    <property type="entry name" value="ABC_transporter-like_CS"/>
</dbReference>
<dbReference type="InterPro" id="IPR002680">
    <property type="entry name" value="AOX"/>
</dbReference>
<keyword evidence="3" id="KW-0813">Transport</keyword>
<dbReference type="SMART" id="SM00382">
    <property type="entry name" value="AAA"/>
    <property type="match status" value="1"/>
</dbReference>
<dbReference type="InterPro" id="IPR003593">
    <property type="entry name" value="AAA+_ATPase"/>
</dbReference>
<evidence type="ECO:0000259" key="21">
    <source>
        <dbReference type="PROSITE" id="PS50893"/>
    </source>
</evidence>
<evidence type="ECO:0000256" key="6">
    <source>
        <dbReference type="ARBA" id="ARBA00022723"/>
    </source>
</evidence>
<comment type="function">
    <text evidence="17">Catalyzes cyanide-resistant oxygen consumption. May increase respiration when the cytochrome respiratory pathway is restricted, or in response to low temperatures.</text>
</comment>
<dbReference type="Pfam" id="PF01786">
    <property type="entry name" value="AOX"/>
    <property type="match status" value="1"/>
</dbReference>
<dbReference type="CDD" id="cd01053">
    <property type="entry name" value="AOX"/>
    <property type="match status" value="1"/>
</dbReference>
<evidence type="ECO:0000256" key="13">
    <source>
        <dbReference type="ARBA" id="ARBA00023002"/>
    </source>
</evidence>
<dbReference type="GO" id="GO:0046872">
    <property type="term" value="F:metal ion binding"/>
    <property type="evidence" value="ECO:0007669"/>
    <property type="project" value="UniProtKB-UniRule"/>
</dbReference>
<dbReference type="PROSITE" id="PS50893">
    <property type="entry name" value="ABC_TRANSPORTER_2"/>
    <property type="match status" value="1"/>
</dbReference>
<keyword evidence="15" id="KW-0496">Mitochondrion</keyword>
<evidence type="ECO:0000256" key="16">
    <source>
        <dbReference type="ARBA" id="ARBA00023136"/>
    </source>
</evidence>
<evidence type="ECO:0000256" key="1">
    <source>
        <dbReference type="ARBA" id="ARBA00004292"/>
    </source>
</evidence>
<evidence type="ECO:0000256" key="2">
    <source>
        <dbReference type="ARBA" id="ARBA00008388"/>
    </source>
</evidence>
<keyword evidence="9" id="KW-0067">ATP-binding</keyword>
<dbReference type="STRING" id="655819.J4W0A2"/>
<evidence type="ECO:0000256" key="18">
    <source>
        <dbReference type="RuleBase" id="RU003779"/>
    </source>
</evidence>
<evidence type="ECO:0000256" key="19">
    <source>
        <dbReference type="SAM" id="MobiDB-lite"/>
    </source>
</evidence>
<keyword evidence="12 20" id="KW-1133">Transmembrane helix</keyword>
<proteinExistence type="inferred from homology"/>
<evidence type="ECO:0000313" key="22">
    <source>
        <dbReference type="EMBL" id="EJP63955.1"/>
    </source>
</evidence>
<keyword evidence="7" id="KW-0547">Nucleotide-binding</keyword>
<dbReference type="FunFam" id="1.20.1260.140:FF:000002">
    <property type="entry name" value="Alternative oxidase"/>
    <property type="match status" value="1"/>
</dbReference>
<dbReference type="InterPro" id="IPR003439">
    <property type="entry name" value="ABC_transporter-like_ATP-bd"/>
</dbReference>
<reference evidence="22 23" key="1">
    <citation type="journal article" date="2012" name="Sci. Rep.">
        <title>Genomic perspectives on the evolution of fungal entomopathogenicity in Beauveria bassiana.</title>
        <authorList>
            <person name="Xiao G."/>
            <person name="Ying S.H."/>
            <person name="Zheng P."/>
            <person name="Wang Z.L."/>
            <person name="Zhang S."/>
            <person name="Xie X.Q."/>
            <person name="Shang Y."/>
            <person name="St Leger R.J."/>
            <person name="Zhao G.P."/>
            <person name="Wang C."/>
            <person name="Feng M.G."/>
        </authorList>
    </citation>
    <scope>NUCLEOTIDE SEQUENCE [LARGE SCALE GENOMIC DNA]</scope>
    <source>
        <strain evidence="22 23">ARSEF 2860</strain>
    </source>
</reference>
<evidence type="ECO:0000256" key="8">
    <source>
        <dbReference type="ARBA" id="ARBA00022792"/>
    </source>
</evidence>
<evidence type="ECO:0000256" key="14">
    <source>
        <dbReference type="ARBA" id="ARBA00023004"/>
    </source>
</evidence>
<keyword evidence="14 18" id="KW-0408">Iron</keyword>
<dbReference type="Pfam" id="PF00005">
    <property type="entry name" value="ABC_tran"/>
    <property type="match status" value="1"/>
</dbReference>